<keyword evidence="8" id="KW-0479">Metal-binding</keyword>
<dbReference type="PANTHER" id="PTHR47416:SF3">
    <property type="entry name" value="BZIP TRANSCRIPTION FACTOR 17-RELATED"/>
    <property type="match status" value="1"/>
</dbReference>
<dbReference type="Pfam" id="PF00170">
    <property type="entry name" value="bZIP_1"/>
    <property type="match status" value="1"/>
</dbReference>
<evidence type="ECO:0000256" key="3">
    <source>
        <dbReference type="ARBA" id="ARBA00007163"/>
    </source>
</evidence>
<dbReference type="GO" id="GO:0005789">
    <property type="term" value="C:endoplasmic reticulum membrane"/>
    <property type="evidence" value="ECO:0007669"/>
    <property type="project" value="UniProtKB-SubCell"/>
</dbReference>
<evidence type="ECO:0000259" key="11">
    <source>
        <dbReference type="PROSITE" id="PS50158"/>
    </source>
</evidence>
<feature type="coiled-coil region" evidence="9">
    <location>
        <begin position="302"/>
        <end position="336"/>
    </location>
</feature>
<evidence type="ECO:0000256" key="1">
    <source>
        <dbReference type="ARBA" id="ARBA00004123"/>
    </source>
</evidence>
<feature type="domain" description="BZIP" evidence="12">
    <location>
        <begin position="291"/>
        <end position="343"/>
    </location>
</feature>
<reference evidence="14" key="1">
    <citation type="submission" date="2025-08" db="UniProtKB">
        <authorList>
            <consortium name="RefSeq"/>
        </authorList>
    </citation>
    <scope>IDENTIFICATION</scope>
    <source>
        <tissue evidence="14">Young leaves</tissue>
    </source>
</reference>
<dbReference type="Pfam" id="PF00098">
    <property type="entry name" value="zf-CCHC"/>
    <property type="match status" value="1"/>
</dbReference>
<accession>A0A6J1FGD4</accession>
<keyword evidence="9" id="KW-0175">Coiled coil</keyword>
<name>A0A6J1FGD4_CUCMO</name>
<dbReference type="SMART" id="SM00338">
    <property type="entry name" value="BRLZ"/>
    <property type="match status" value="1"/>
</dbReference>
<dbReference type="PROSITE" id="PS50217">
    <property type="entry name" value="BZIP"/>
    <property type="match status" value="1"/>
</dbReference>
<dbReference type="GO" id="GO:0008270">
    <property type="term" value="F:zinc ion binding"/>
    <property type="evidence" value="ECO:0007669"/>
    <property type="project" value="UniProtKB-KW"/>
</dbReference>
<evidence type="ECO:0000259" key="12">
    <source>
        <dbReference type="PROSITE" id="PS50217"/>
    </source>
</evidence>
<feature type="compositionally biased region" description="Basic and acidic residues" evidence="10">
    <location>
        <begin position="183"/>
        <end position="199"/>
    </location>
</feature>
<feature type="domain" description="CCHC-type" evidence="11">
    <location>
        <begin position="50"/>
        <end position="64"/>
    </location>
</feature>
<keyword evidence="13" id="KW-1185">Reference proteome</keyword>
<keyword evidence="4" id="KW-0805">Transcription regulation</keyword>
<dbReference type="KEGG" id="cmos:111445174"/>
<evidence type="ECO:0000256" key="10">
    <source>
        <dbReference type="SAM" id="MobiDB-lite"/>
    </source>
</evidence>
<evidence type="ECO:0000256" key="5">
    <source>
        <dbReference type="ARBA" id="ARBA00023125"/>
    </source>
</evidence>
<dbReference type="SMART" id="SM00343">
    <property type="entry name" value="ZnF_C2HC"/>
    <property type="match status" value="1"/>
</dbReference>
<evidence type="ECO:0000256" key="6">
    <source>
        <dbReference type="ARBA" id="ARBA00023163"/>
    </source>
</evidence>
<dbReference type="PROSITE" id="PS50158">
    <property type="entry name" value="ZF_CCHC"/>
    <property type="match status" value="1"/>
</dbReference>
<dbReference type="Proteomes" id="UP000504609">
    <property type="component" value="Unplaced"/>
</dbReference>
<dbReference type="RefSeq" id="XP_022939179.1">
    <property type="nucleotide sequence ID" value="XM_023083411.1"/>
</dbReference>
<feature type="compositionally biased region" description="Polar residues" evidence="10">
    <location>
        <begin position="26"/>
        <end position="36"/>
    </location>
</feature>
<dbReference type="GO" id="GO:0005634">
    <property type="term" value="C:nucleus"/>
    <property type="evidence" value="ECO:0007669"/>
    <property type="project" value="UniProtKB-SubCell"/>
</dbReference>
<feature type="compositionally biased region" description="Polar residues" evidence="10">
    <location>
        <begin position="201"/>
        <end position="215"/>
    </location>
</feature>
<evidence type="ECO:0000256" key="7">
    <source>
        <dbReference type="ARBA" id="ARBA00023242"/>
    </source>
</evidence>
<dbReference type="CDD" id="cd14704">
    <property type="entry name" value="bZIP_HY5-like"/>
    <property type="match status" value="1"/>
</dbReference>
<comment type="similarity">
    <text evidence="3">Belongs to the bZIP family.</text>
</comment>
<evidence type="ECO:0000313" key="13">
    <source>
        <dbReference type="Proteomes" id="UP000504609"/>
    </source>
</evidence>
<dbReference type="InterPro" id="IPR036875">
    <property type="entry name" value="Znf_CCHC_sf"/>
</dbReference>
<feature type="region of interest" description="Disordered" evidence="10">
    <location>
        <begin position="16"/>
        <end position="40"/>
    </location>
</feature>
<evidence type="ECO:0000256" key="8">
    <source>
        <dbReference type="PROSITE-ProRule" id="PRU00047"/>
    </source>
</evidence>
<protein>
    <submittedName>
        <fullName evidence="14">BZIP transcription factor 17-like</fullName>
    </submittedName>
</protein>
<dbReference type="GeneID" id="111445174"/>
<dbReference type="InterPro" id="IPR004827">
    <property type="entry name" value="bZIP"/>
</dbReference>
<dbReference type="SUPFAM" id="SSF57959">
    <property type="entry name" value="Leucine zipper domain"/>
    <property type="match status" value="1"/>
</dbReference>
<dbReference type="AlphaFoldDB" id="A0A6J1FGD4"/>
<dbReference type="PANTHER" id="PTHR47416">
    <property type="entry name" value="BASIC-LEUCINE ZIPPER TRANSCRIPTION FACTOR F-RELATED"/>
    <property type="match status" value="1"/>
</dbReference>
<dbReference type="SUPFAM" id="SSF57756">
    <property type="entry name" value="Retrovirus zinc finger-like domains"/>
    <property type="match status" value="1"/>
</dbReference>
<feature type="region of interest" description="Disordered" evidence="10">
    <location>
        <begin position="113"/>
        <end position="139"/>
    </location>
</feature>
<dbReference type="InterPro" id="IPR046347">
    <property type="entry name" value="bZIP_sf"/>
</dbReference>
<proteinExistence type="inferred from homology"/>
<gene>
    <name evidence="14" type="primary">LOC111445174</name>
</gene>
<keyword evidence="8" id="KW-0862">Zinc</keyword>
<keyword evidence="8" id="KW-0863">Zinc-finger</keyword>
<keyword evidence="5" id="KW-0238">DNA-binding</keyword>
<feature type="region of interest" description="Disordered" evidence="10">
    <location>
        <begin position="182"/>
        <end position="218"/>
    </location>
</feature>
<comment type="subcellular location">
    <subcellularLocation>
        <location evidence="2">Endoplasmic reticulum membrane</location>
        <topology evidence="2">Single-pass membrane protein</topology>
    </subcellularLocation>
    <subcellularLocation>
        <location evidence="1">Nucleus</location>
    </subcellularLocation>
</comment>
<evidence type="ECO:0000313" key="14">
    <source>
        <dbReference type="RefSeq" id="XP_022939179.1"/>
    </source>
</evidence>
<dbReference type="InterPro" id="IPR001878">
    <property type="entry name" value="Znf_CCHC"/>
</dbReference>
<evidence type="ECO:0000256" key="9">
    <source>
        <dbReference type="SAM" id="Coils"/>
    </source>
</evidence>
<keyword evidence="6" id="KW-0804">Transcription</keyword>
<dbReference type="Gene3D" id="1.20.5.170">
    <property type="match status" value="1"/>
</dbReference>
<keyword evidence="7" id="KW-0539">Nucleus</keyword>
<dbReference type="Gene3D" id="4.10.60.10">
    <property type="entry name" value="Zinc finger, CCHC-type"/>
    <property type="match status" value="1"/>
</dbReference>
<dbReference type="GO" id="GO:0003700">
    <property type="term" value="F:DNA-binding transcription factor activity"/>
    <property type="evidence" value="ECO:0007669"/>
    <property type="project" value="InterPro"/>
</dbReference>
<dbReference type="GO" id="GO:0003677">
    <property type="term" value="F:DNA binding"/>
    <property type="evidence" value="ECO:0007669"/>
    <property type="project" value="UniProtKB-KW"/>
</dbReference>
<evidence type="ECO:0000256" key="2">
    <source>
        <dbReference type="ARBA" id="ARBA00004389"/>
    </source>
</evidence>
<organism evidence="13 14">
    <name type="scientific">Cucurbita moschata</name>
    <name type="common">Winter crookneck squash</name>
    <name type="synonym">Cucurbita pepo var. moschata</name>
    <dbReference type="NCBI Taxonomy" id="3662"/>
    <lineage>
        <taxon>Eukaryota</taxon>
        <taxon>Viridiplantae</taxon>
        <taxon>Streptophyta</taxon>
        <taxon>Embryophyta</taxon>
        <taxon>Tracheophyta</taxon>
        <taxon>Spermatophyta</taxon>
        <taxon>Magnoliopsida</taxon>
        <taxon>eudicotyledons</taxon>
        <taxon>Gunneridae</taxon>
        <taxon>Pentapetalae</taxon>
        <taxon>rosids</taxon>
        <taxon>fabids</taxon>
        <taxon>Cucurbitales</taxon>
        <taxon>Cucurbitaceae</taxon>
        <taxon>Cucurbiteae</taxon>
        <taxon>Cucurbita</taxon>
    </lineage>
</organism>
<sequence>MTSNNKLSQNLENVLSVKDQRRQNFHSKVSSSNENQFRTEESSKKPFKACYKCGKPGHFKRDCRVKVPTNVTSAVHQDDVSANAHVFIDYNEEWIVDSGCSYHTIGNETEELKKTSDQLSASESHKKQAQQEAEEAKKLSNMSAKLEEFIIMADQEAVGGATVCVCNPACSPGSRSSVVLCKESPDEEHGSDGSDHEFSGEPTSSQGSGSENFDSGVSEGMNCLSSNADYYDVIVEQKIKSEEIGKFCMTKRKKEQNEGNADLRSSKYQRSFVPAETTNPQLNSCAVNEDEEKRKVRLIRNRESAQLSRKRKKQYVEELEDKVRIMHSTIAGLNNKVSYMLAEQL</sequence>
<evidence type="ECO:0000256" key="4">
    <source>
        <dbReference type="ARBA" id="ARBA00023015"/>
    </source>
</evidence>